<organism evidence="1 2">
    <name type="scientific">Sulfobacillus thermotolerans</name>
    <dbReference type="NCBI Taxonomy" id="338644"/>
    <lineage>
        <taxon>Bacteria</taxon>
        <taxon>Bacillati</taxon>
        <taxon>Bacillota</taxon>
        <taxon>Clostridia</taxon>
        <taxon>Eubacteriales</taxon>
        <taxon>Clostridiales Family XVII. Incertae Sedis</taxon>
        <taxon>Sulfobacillus</taxon>
    </lineage>
</organism>
<protein>
    <submittedName>
        <fullName evidence="1">Uncharacterized protein</fullName>
    </submittedName>
</protein>
<keyword evidence="2" id="KW-1185">Reference proteome</keyword>
<proteinExistence type="predicted"/>
<gene>
    <name evidence="1" type="ORF">BXT84_07000</name>
</gene>
<reference evidence="1 2" key="1">
    <citation type="journal article" date="2019" name="Sci. Rep.">
        <title>Sulfobacillus thermotolerans: new insights into resistance and metabolic capacities of acidophilic chemolithotrophs.</title>
        <authorList>
            <person name="Panyushkina A.E."/>
            <person name="Babenko V.V."/>
            <person name="Nikitina A.S."/>
            <person name="Selezneva O.V."/>
            <person name="Tsaplina I.A."/>
            <person name="Letarova M.A."/>
            <person name="Kostryukova E.S."/>
            <person name="Letarov A.V."/>
        </authorList>
    </citation>
    <scope>NUCLEOTIDE SEQUENCE [LARGE SCALE GENOMIC DNA]</scope>
    <source>
        <strain evidence="1 2">Kr1</strain>
    </source>
</reference>
<accession>A0ABM6RR27</accession>
<dbReference type="Proteomes" id="UP000325292">
    <property type="component" value="Chromosome"/>
</dbReference>
<evidence type="ECO:0000313" key="2">
    <source>
        <dbReference type="Proteomes" id="UP000325292"/>
    </source>
</evidence>
<dbReference type="EMBL" id="CP019454">
    <property type="protein sequence ID" value="AUW93722.1"/>
    <property type="molecule type" value="Genomic_DNA"/>
</dbReference>
<sequence length="145" mass="16271">MLGLLLGFALMQGLGVRERQYADLSAKKWQAEATQWHNEANRLKEEVGRINKTAQPHLYIQNVDVMILRAPVAKSDVIEALSPYTQALLGLPLDSLKAPIVYHLFNNRIITIGTKLYRIRVETLLLGPDTELMISLRPEPGPAVM</sequence>
<name>A0ABM6RR27_9FIRM</name>
<evidence type="ECO:0000313" key="1">
    <source>
        <dbReference type="EMBL" id="AUW93722.1"/>
    </source>
</evidence>